<evidence type="ECO:0000313" key="1">
    <source>
        <dbReference type="EMBL" id="AEM48016.1"/>
    </source>
</evidence>
<dbReference type="AlphaFoldDB" id="G0JL19"/>
<dbReference type="STRING" id="743299.Acife_1893"/>
<dbReference type="EMBL" id="CP002985">
    <property type="protein sequence ID" value="AEM48016.1"/>
    <property type="molecule type" value="Genomic_DNA"/>
</dbReference>
<dbReference type="Proteomes" id="UP000009220">
    <property type="component" value="Chromosome"/>
</dbReference>
<dbReference type="KEGG" id="afi:Acife_1893"/>
<dbReference type="HOGENOM" id="CLU_2327495_0_0_6"/>
<sequence>MQTYFNVRVKTSSQVQKLSVENRSERFFEAVRRTGDAELLLAASRRQKRSSAESAADPLVSIALIWMDPASRARLENLVGGRRGSYSALAGVIFDQRD</sequence>
<dbReference type="RefSeq" id="WP_014029269.1">
    <property type="nucleotide sequence ID" value="NC_015942.1"/>
</dbReference>
<protein>
    <submittedName>
        <fullName evidence="1">Uncharacterized protein</fullName>
    </submittedName>
</protein>
<reference evidence="1 2" key="1">
    <citation type="journal article" date="2011" name="J. Bacteriol.">
        <title>Draft genome of the psychrotolerant acidophile Acidithiobacillus ferrivorans SS3.</title>
        <authorList>
            <person name="Liljeqvist M."/>
            <person name="Valdes J."/>
            <person name="Holmes D.S."/>
            <person name="Dopson M."/>
        </authorList>
    </citation>
    <scope>NUCLEOTIDE SEQUENCE [LARGE SCALE GENOMIC DNA]</scope>
    <source>
        <strain evidence="1 2">SS3</strain>
    </source>
</reference>
<proteinExistence type="predicted"/>
<organism evidence="1 2">
    <name type="scientific">Acidithiobacillus ferrivorans SS3</name>
    <dbReference type="NCBI Taxonomy" id="743299"/>
    <lineage>
        <taxon>Bacteria</taxon>
        <taxon>Pseudomonadati</taxon>
        <taxon>Pseudomonadota</taxon>
        <taxon>Acidithiobacillia</taxon>
        <taxon>Acidithiobacillales</taxon>
        <taxon>Acidithiobacillaceae</taxon>
        <taxon>Acidithiobacillus</taxon>
    </lineage>
</organism>
<name>G0JL19_9PROT</name>
<evidence type="ECO:0000313" key="2">
    <source>
        <dbReference type="Proteomes" id="UP000009220"/>
    </source>
</evidence>
<gene>
    <name evidence="1" type="ORF">Acife_1893</name>
</gene>
<accession>G0JL19</accession>